<reference evidence="6" key="1">
    <citation type="submission" date="2018-03" db="EMBL/GenBank/DDBJ databases">
        <authorList>
            <person name="Rodrigo-Torres L."/>
            <person name="Arahal R. D."/>
            <person name="Lucena T."/>
        </authorList>
    </citation>
    <scope>NUCLEOTIDE SEQUENCE [LARGE SCALE GENOMIC DNA]</scope>
    <source>
        <strain evidence="6">CECT 8871</strain>
    </source>
</reference>
<dbReference type="RefSeq" id="WP_108886638.1">
    <property type="nucleotide sequence ID" value="NZ_OMOJ01000005.1"/>
</dbReference>
<feature type="domain" description="HTH lacI-type" evidence="4">
    <location>
        <begin position="3"/>
        <end position="57"/>
    </location>
</feature>
<dbReference type="CDD" id="cd20010">
    <property type="entry name" value="PBP1_AglR-like"/>
    <property type="match status" value="1"/>
</dbReference>
<evidence type="ECO:0000259" key="4">
    <source>
        <dbReference type="PROSITE" id="PS50932"/>
    </source>
</evidence>
<dbReference type="Proteomes" id="UP000244904">
    <property type="component" value="Unassembled WGS sequence"/>
</dbReference>
<dbReference type="SMART" id="SM00354">
    <property type="entry name" value="HTH_LACI"/>
    <property type="match status" value="1"/>
</dbReference>
<evidence type="ECO:0000256" key="2">
    <source>
        <dbReference type="ARBA" id="ARBA00023125"/>
    </source>
</evidence>
<dbReference type="CDD" id="cd01392">
    <property type="entry name" value="HTH_LacI"/>
    <property type="match status" value="1"/>
</dbReference>
<name>A0A2R8AXL4_9RHOB</name>
<keyword evidence="2" id="KW-0238">DNA-binding</keyword>
<dbReference type="SUPFAM" id="SSF53822">
    <property type="entry name" value="Periplasmic binding protein-like I"/>
    <property type="match status" value="1"/>
</dbReference>
<keyword evidence="3" id="KW-0804">Transcription</keyword>
<dbReference type="InterPro" id="IPR028082">
    <property type="entry name" value="Peripla_BP_I"/>
</dbReference>
<evidence type="ECO:0000313" key="6">
    <source>
        <dbReference type="Proteomes" id="UP000244904"/>
    </source>
</evidence>
<dbReference type="Gene3D" id="1.10.260.40">
    <property type="entry name" value="lambda repressor-like DNA-binding domains"/>
    <property type="match status" value="1"/>
</dbReference>
<dbReference type="Pfam" id="PF13377">
    <property type="entry name" value="Peripla_BP_3"/>
    <property type="match status" value="1"/>
</dbReference>
<protein>
    <submittedName>
        <fullName evidence="5">Putative HTH-type transcriptional repressor ExuR</fullName>
    </submittedName>
</protein>
<keyword evidence="1" id="KW-0805">Transcription regulation</keyword>
<dbReference type="EMBL" id="OMOJ01000005">
    <property type="protein sequence ID" value="SPF80782.1"/>
    <property type="molecule type" value="Genomic_DNA"/>
</dbReference>
<organism evidence="5 6">
    <name type="scientific">Pseudoprimorskyibacter insulae</name>
    <dbReference type="NCBI Taxonomy" id="1695997"/>
    <lineage>
        <taxon>Bacteria</taxon>
        <taxon>Pseudomonadati</taxon>
        <taxon>Pseudomonadota</taxon>
        <taxon>Alphaproteobacteria</taxon>
        <taxon>Rhodobacterales</taxon>
        <taxon>Paracoccaceae</taxon>
        <taxon>Pseudoprimorskyibacter</taxon>
    </lineage>
</organism>
<dbReference type="InterPro" id="IPR000843">
    <property type="entry name" value="HTH_LacI"/>
</dbReference>
<sequence length="343" mass="37568">MAVNLKQLSEHLKLSQTTVSRALNGYPEVNEETRKRVQAAAKAMNYSPNIRAKGLATGRAMAIGHVIPVSNKHEMVNPVFGDFIAGAGEAYSQAGYEMVLTLVADDNEERAYRKIKAKGNVDGLIVHGPRMIEPRIPLLTDLEIPFVVHGRASQADTGYAWVDINNKRAFQRATAYLADLGHRRIALINGLEDMDFAYRRRAGYTDAMAKAGLEVDPALLFSEEMTEIYGYRTAQDLLARDNPPTAFLVSSMITAIGVRRAIDAAGLKMGRDVSIITHDDDLSYLQNGDSVPIFTATRSSVREAGYLSAKMLLGMIDQKPETPPTRMLEAELIIGDSTGRAPS</sequence>
<evidence type="ECO:0000313" key="5">
    <source>
        <dbReference type="EMBL" id="SPF80782.1"/>
    </source>
</evidence>
<dbReference type="InterPro" id="IPR046335">
    <property type="entry name" value="LacI/GalR-like_sensor"/>
</dbReference>
<keyword evidence="6" id="KW-1185">Reference proteome</keyword>
<dbReference type="Gene3D" id="3.40.50.2300">
    <property type="match status" value="2"/>
</dbReference>
<evidence type="ECO:0000256" key="3">
    <source>
        <dbReference type="ARBA" id="ARBA00023163"/>
    </source>
</evidence>
<gene>
    <name evidence="5" type="primary">exuR</name>
    <name evidence="5" type="ORF">PRI8871_02594</name>
</gene>
<dbReference type="GO" id="GO:0003700">
    <property type="term" value="F:DNA-binding transcription factor activity"/>
    <property type="evidence" value="ECO:0007669"/>
    <property type="project" value="TreeGrafter"/>
</dbReference>
<dbReference type="InterPro" id="IPR010982">
    <property type="entry name" value="Lambda_DNA-bd_dom_sf"/>
</dbReference>
<dbReference type="Pfam" id="PF00356">
    <property type="entry name" value="LacI"/>
    <property type="match status" value="1"/>
</dbReference>
<proteinExistence type="predicted"/>
<dbReference type="GO" id="GO:0000976">
    <property type="term" value="F:transcription cis-regulatory region binding"/>
    <property type="evidence" value="ECO:0007669"/>
    <property type="project" value="TreeGrafter"/>
</dbReference>
<dbReference type="OrthoDB" id="234496at2"/>
<dbReference type="PANTHER" id="PTHR30146:SF109">
    <property type="entry name" value="HTH-TYPE TRANSCRIPTIONAL REGULATOR GALS"/>
    <property type="match status" value="1"/>
</dbReference>
<dbReference type="SUPFAM" id="SSF47413">
    <property type="entry name" value="lambda repressor-like DNA-binding domains"/>
    <property type="match status" value="1"/>
</dbReference>
<dbReference type="PANTHER" id="PTHR30146">
    <property type="entry name" value="LACI-RELATED TRANSCRIPTIONAL REPRESSOR"/>
    <property type="match status" value="1"/>
</dbReference>
<accession>A0A2R8AXL4</accession>
<evidence type="ECO:0000256" key="1">
    <source>
        <dbReference type="ARBA" id="ARBA00023015"/>
    </source>
</evidence>
<dbReference type="PROSITE" id="PS50932">
    <property type="entry name" value="HTH_LACI_2"/>
    <property type="match status" value="1"/>
</dbReference>
<dbReference type="AlphaFoldDB" id="A0A2R8AXL4"/>